<proteinExistence type="predicted"/>
<sequence>MSRIPTLCGEFALHSSKSESALRMLFCWPLLQPRHPGTKPTFHEENFAAILLGSNTHRDRADCVPSVPDGPRTASATVEEEASDADGLIRCSVRRSGRTRKRARWTRRARGKTSIQSIFLQKEGSDVEVLIRPINAGSADKDAAVATDFMGVGSFDRHPAESYSGVLEPETELGDKFDEMMGDYQSRISHRQQQPTGSVPGHHLTGAAHRPRPAFPPHSRRHQGEAI</sequence>
<evidence type="ECO:0000256" key="1">
    <source>
        <dbReference type="SAM" id="MobiDB-lite"/>
    </source>
</evidence>
<dbReference type="AlphaFoldDB" id="A0AAV9ZP58"/>
<name>A0AAV9ZP58_9AGAR</name>
<accession>A0AAV9ZP58</accession>
<dbReference type="EMBL" id="JAWWNJ010000124">
    <property type="protein sequence ID" value="KAK6988229.1"/>
    <property type="molecule type" value="Genomic_DNA"/>
</dbReference>
<dbReference type="Proteomes" id="UP001362999">
    <property type="component" value="Unassembled WGS sequence"/>
</dbReference>
<gene>
    <name evidence="2" type="ORF">R3P38DRAFT_2804711</name>
</gene>
<reference evidence="2 3" key="1">
    <citation type="journal article" date="2024" name="J Genomics">
        <title>Draft genome sequencing and assembly of Favolaschia claudopus CIRM-BRFM 2984 isolated from oak limbs.</title>
        <authorList>
            <person name="Navarro D."/>
            <person name="Drula E."/>
            <person name="Chaduli D."/>
            <person name="Cazenave R."/>
            <person name="Ahrendt S."/>
            <person name="Wang J."/>
            <person name="Lipzen A."/>
            <person name="Daum C."/>
            <person name="Barry K."/>
            <person name="Grigoriev I.V."/>
            <person name="Favel A."/>
            <person name="Rosso M.N."/>
            <person name="Martin F."/>
        </authorList>
    </citation>
    <scope>NUCLEOTIDE SEQUENCE [LARGE SCALE GENOMIC DNA]</scope>
    <source>
        <strain evidence="2 3">CIRM-BRFM 2984</strain>
    </source>
</reference>
<feature type="region of interest" description="Disordered" evidence="1">
    <location>
        <begin position="188"/>
        <end position="227"/>
    </location>
</feature>
<protein>
    <submittedName>
        <fullName evidence="2">Uncharacterized protein</fullName>
    </submittedName>
</protein>
<evidence type="ECO:0000313" key="2">
    <source>
        <dbReference type="EMBL" id="KAK6988229.1"/>
    </source>
</evidence>
<evidence type="ECO:0000313" key="3">
    <source>
        <dbReference type="Proteomes" id="UP001362999"/>
    </source>
</evidence>
<comment type="caution">
    <text evidence="2">The sequence shown here is derived from an EMBL/GenBank/DDBJ whole genome shotgun (WGS) entry which is preliminary data.</text>
</comment>
<organism evidence="2 3">
    <name type="scientific">Favolaschia claudopus</name>
    <dbReference type="NCBI Taxonomy" id="2862362"/>
    <lineage>
        <taxon>Eukaryota</taxon>
        <taxon>Fungi</taxon>
        <taxon>Dikarya</taxon>
        <taxon>Basidiomycota</taxon>
        <taxon>Agaricomycotina</taxon>
        <taxon>Agaricomycetes</taxon>
        <taxon>Agaricomycetidae</taxon>
        <taxon>Agaricales</taxon>
        <taxon>Marasmiineae</taxon>
        <taxon>Mycenaceae</taxon>
        <taxon>Favolaschia</taxon>
    </lineage>
</organism>
<keyword evidence="3" id="KW-1185">Reference proteome</keyword>